<evidence type="ECO:0000259" key="1">
    <source>
        <dbReference type="Pfam" id="PF03992"/>
    </source>
</evidence>
<dbReference type="InterPro" id="IPR011008">
    <property type="entry name" value="Dimeric_a/b-barrel"/>
</dbReference>
<name>A0A543DKG7_9PSEU</name>
<protein>
    <submittedName>
        <fullName evidence="2">Quinol monooxygenase YgiN</fullName>
    </submittedName>
</protein>
<dbReference type="RefSeq" id="WP_142058126.1">
    <property type="nucleotide sequence ID" value="NZ_VFPA01000003.1"/>
</dbReference>
<sequence>MSIDGAGREQPGTDEERVGRYVRMAAHPGEGAALADALLHVAANMREAPGCEMYLVNLSADEPDVVWVTELWSDEQSSDRALGGELGQVGLEDVVAHLAAPPELIAVRPLGGVGLPTA</sequence>
<organism evidence="2 3">
    <name type="scientific">Pseudonocardia kunmingensis</name>
    <dbReference type="NCBI Taxonomy" id="630975"/>
    <lineage>
        <taxon>Bacteria</taxon>
        <taxon>Bacillati</taxon>
        <taxon>Actinomycetota</taxon>
        <taxon>Actinomycetes</taxon>
        <taxon>Pseudonocardiales</taxon>
        <taxon>Pseudonocardiaceae</taxon>
        <taxon>Pseudonocardia</taxon>
    </lineage>
</organism>
<accession>A0A543DKG7</accession>
<dbReference type="EMBL" id="VFPA01000003">
    <property type="protein sequence ID" value="TQM09745.1"/>
    <property type="molecule type" value="Genomic_DNA"/>
</dbReference>
<feature type="domain" description="ABM" evidence="1">
    <location>
        <begin position="21"/>
        <end position="81"/>
    </location>
</feature>
<dbReference type="SUPFAM" id="SSF54909">
    <property type="entry name" value="Dimeric alpha+beta barrel"/>
    <property type="match status" value="1"/>
</dbReference>
<dbReference type="InterPro" id="IPR007138">
    <property type="entry name" value="ABM_dom"/>
</dbReference>
<dbReference type="GO" id="GO:0004497">
    <property type="term" value="F:monooxygenase activity"/>
    <property type="evidence" value="ECO:0007669"/>
    <property type="project" value="UniProtKB-KW"/>
</dbReference>
<gene>
    <name evidence="2" type="ORF">FB558_5514</name>
</gene>
<dbReference type="Proteomes" id="UP000315677">
    <property type="component" value="Unassembled WGS sequence"/>
</dbReference>
<dbReference type="OrthoDB" id="165368at2"/>
<keyword evidence="2" id="KW-0560">Oxidoreductase</keyword>
<evidence type="ECO:0000313" key="2">
    <source>
        <dbReference type="EMBL" id="TQM09745.1"/>
    </source>
</evidence>
<reference evidence="2 3" key="1">
    <citation type="submission" date="2019-06" db="EMBL/GenBank/DDBJ databases">
        <title>Sequencing the genomes of 1000 actinobacteria strains.</title>
        <authorList>
            <person name="Klenk H.-P."/>
        </authorList>
    </citation>
    <scope>NUCLEOTIDE SEQUENCE [LARGE SCALE GENOMIC DNA]</scope>
    <source>
        <strain evidence="2 3">DSM 45301</strain>
    </source>
</reference>
<keyword evidence="2" id="KW-0503">Monooxygenase</keyword>
<dbReference type="Pfam" id="PF03992">
    <property type="entry name" value="ABM"/>
    <property type="match status" value="1"/>
</dbReference>
<evidence type="ECO:0000313" key="3">
    <source>
        <dbReference type="Proteomes" id="UP000315677"/>
    </source>
</evidence>
<comment type="caution">
    <text evidence="2">The sequence shown here is derived from an EMBL/GenBank/DDBJ whole genome shotgun (WGS) entry which is preliminary data.</text>
</comment>
<keyword evidence="3" id="KW-1185">Reference proteome</keyword>
<dbReference type="AlphaFoldDB" id="A0A543DKG7"/>
<dbReference type="Gene3D" id="3.30.70.100">
    <property type="match status" value="1"/>
</dbReference>
<proteinExistence type="predicted"/>